<organism evidence="3 4">
    <name type="scientific">Didymosphaeria variabile</name>
    <dbReference type="NCBI Taxonomy" id="1932322"/>
    <lineage>
        <taxon>Eukaryota</taxon>
        <taxon>Fungi</taxon>
        <taxon>Dikarya</taxon>
        <taxon>Ascomycota</taxon>
        <taxon>Pezizomycotina</taxon>
        <taxon>Dothideomycetes</taxon>
        <taxon>Pleosporomycetidae</taxon>
        <taxon>Pleosporales</taxon>
        <taxon>Massarineae</taxon>
        <taxon>Didymosphaeriaceae</taxon>
        <taxon>Didymosphaeria</taxon>
    </lineage>
</organism>
<accession>A0A9W9C458</accession>
<feature type="domain" description="DUF7924" evidence="2">
    <location>
        <begin position="203"/>
        <end position="346"/>
    </location>
</feature>
<dbReference type="Pfam" id="PF25545">
    <property type="entry name" value="DUF7924"/>
    <property type="match status" value="1"/>
</dbReference>
<dbReference type="PANTHER" id="PTHR42470">
    <property type="entry name" value="VAST DOMAIN-CONTAINING PROTEIN"/>
    <property type="match status" value="1"/>
</dbReference>
<feature type="compositionally biased region" description="Low complexity" evidence="1">
    <location>
        <begin position="57"/>
        <end position="70"/>
    </location>
</feature>
<comment type="caution">
    <text evidence="3">The sequence shown here is derived from an EMBL/GenBank/DDBJ whole genome shotgun (WGS) entry which is preliminary data.</text>
</comment>
<gene>
    <name evidence="3" type="ORF">N0V89_012123</name>
</gene>
<evidence type="ECO:0000256" key="1">
    <source>
        <dbReference type="SAM" id="MobiDB-lite"/>
    </source>
</evidence>
<evidence type="ECO:0000313" key="3">
    <source>
        <dbReference type="EMBL" id="KAJ4344383.1"/>
    </source>
</evidence>
<dbReference type="PANTHER" id="PTHR42470:SF1">
    <property type="entry name" value="VAST DOMAIN-CONTAINING PROTEIN"/>
    <property type="match status" value="1"/>
</dbReference>
<dbReference type="Proteomes" id="UP001140513">
    <property type="component" value="Unassembled WGS sequence"/>
</dbReference>
<sequence length="400" mass="44075">MSVSGDRIGSPTAGQDTSAGPRGLTPAKRSLSESPSRGRTAHRPVQQRRASHSDTWSIVSSQSDTPTSSSNDAPREERAEGIALPVTHDNLATLAGLSDSIEGSDTVSAKSSDEESTASMPKAMDDQNKLRAFNIYVDDNHLIPKELQDHINTNFCKPRSAAASPRAKELVKMARAHRVEGESSLIYSLNPTLMEGLQGEVREFYKALSQPQPDVAYGYVSRAYAEKAEVSPAFDEEEEDKLRVEPVADYQHLPFLTMQWKSPTSSQNIFDARLQGSRDGATIVNNLFKLHECAGVHEPTFVQTAHTSITTDGEIVQFHVHWRETKVDNTGAKVYHHHMEFFPGHEAAYATDTRLTSIKGLLKSWKTKGAKRKRTPTIGKVDFDSVPEVYVGTLMPASKE</sequence>
<keyword evidence="4" id="KW-1185">Reference proteome</keyword>
<name>A0A9W9C458_9PLEO</name>
<dbReference type="OrthoDB" id="5426775at2759"/>
<dbReference type="RefSeq" id="XP_056064835.1">
    <property type="nucleotide sequence ID" value="XM_056220848.1"/>
</dbReference>
<proteinExistence type="predicted"/>
<protein>
    <recommendedName>
        <fullName evidence="2">DUF7924 domain-containing protein</fullName>
    </recommendedName>
</protein>
<reference evidence="3" key="1">
    <citation type="submission" date="2022-10" db="EMBL/GenBank/DDBJ databases">
        <title>Tapping the CABI collections for fungal endophytes: first genome assemblies for Collariella, Neodidymelliopsis, Ascochyta clinopodiicola, Didymella pomorum, Didymosphaeria variabile, Neocosmospora piperis and Neocucurbitaria cava.</title>
        <authorList>
            <person name="Hill R."/>
        </authorList>
    </citation>
    <scope>NUCLEOTIDE SEQUENCE</scope>
    <source>
        <strain evidence="3">IMI 356815</strain>
    </source>
</reference>
<dbReference type="InterPro" id="IPR057684">
    <property type="entry name" value="DUF7924"/>
</dbReference>
<dbReference type="EMBL" id="JAPEUX010000010">
    <property type="protein sequence ID" value="KAJ4344383.1"/>
    <property type="molecule type" value="Genomic_DNA"/>
</dbReference>
<dbReference type="GeneID" id="80915653"/>
<dbReference type="AlphaFoldDB" id="A0A9W9C458"/>
<feature type="compositionally biased region" description="Basic residues" evidence="1">
    <location>
        <begin position="39"/>
        <end position="50"/>
    </location>
</feature>
<evidence type="ECO:0000313" key="4">
    <source>
        <dbReference type="Proteomes" id="UP001140513"/>
    </source>
</evidence>
<evidence type="ECO:0000259" key="2">
    <source>
        <dbReference type="Pfam" id="PF25545"/>
    </source>
</evidence>
<feature type="region of interest" description="Disordered" evidence="1">
    <location>
        <begin position="1"/>
        <end position="122"/>
    </location>
</feature>
<feature type="compositionally biased region" description="Polar residues" evidence="1">
    <location>
        <begin position="101"/>
        <end position="110"/>
    </location>
</feature>